<reference evidence="1 2" key="1">
    <citation type="submission" date="2021-03" db="EMBL/GenBank/DDBJ databases">
        <title>Thiomicrorhabdus sp.nov.,novel sulfur-oxidizing bacteria isolated from coastal sediment.</title>
        <authorList>
            <person name="Liu X."/>
        </authorList>
    </citation>
    <scope>NUCLEOTIDE SEQUENCE [LARGE SCALE GENOMIC DNA]</scope>
    <source>
        <strain evidence="1 2">6S2-11</strain>
    </source>
</reference>
<keyword evidence="2" id="KW-1185">Reference proteome</keyword>
<evidence type="ECO:0000313" key="1">
    <source>
        <dbReference type="EMBL" id="MBO1928362.1"/>
    </source>
</evidence>
<accession>A0ABS3Q7P7</accession>
<sequence>MPATAKTYVNGFVSQGLIFSQDNTFLTENSENGSLEFHELGLNLNYIASPKLRFSGQFLSQKVGDVVSGKPKLDYLLVDYGFYNTGLNRAGIRAGRVKTPYGFYNDSRDLPSARPGIIMPEAIYYEGLRDFMVSTDGLNLYSNHELSQGSLSLDAYIGKRNTENESSERFYLGYTSDQFDVDYFKKSGININFEPSNSNFQFNYSYLHLEPDFVLPTPIEIPNQQGTTSTLTDIEFDSRIHLLSLLYALPKHAFSMEYSDISNQGEFVVDNSPTKFSTSGEGYYAQWHWTPLYNLETWLRYSYYLGDKDGDESNTRNYSKISTAAVRWHYSPSLNLTTQYDLREGDGLVPIHEGYDRNDRNKYWSTLLLQLNYQFGF</sequence>
<organism evidence="1 2">
    <name type="scientific">Thiomicrorhabdus marina</name>
    <dbReference type="NCBI Taxonomy" id="2818442"/>
    <lineage>
        <taxon>Bacteria</taxon>
        <taxon>Pseudomonadati</taxon>
        <taxon>Pseudomonadota</taxon>
        <taxon>Gammaproteobacteria</taxon>
        <taxon>Thiotrichales</taxon>
        <taxon>Piscirickettsiaceae</taxon>
        <taxon>Thiomicrorhabdus</taxon>
    </lineage>
</organism>
<gene>
    <name evidence="1" type="ORF">J3998_12335</name>
</gene>
<proteinExistence type="predicted"/>
<evidence type="ECO:0000313" key="2">
    <source>
        <dbReference type="Proteomes" id="UP000664835"/>
    </source>
</evidence>
<protein>
    <submittedName>
        <fullName evidence="1">Uncharacterized protein</fullName>
    </submittedName>
</protein>
<dbReference type="Proteomes" id="UP000664835">
    <property type="component" value="Unassembled WGS sequence"/>
</dbReference>
<dbReference type="EMBL" id="JAGETV010000038">
    <property type="protein sequence ID" value="MBO1928362.1"/>
    <property type="molecule type" value="Genomic_DNA"/>
</dbReference>
<comment type="caution">
    <text evidence="1">The sequence shown here is derived from an EMBL/GenBank/DDBJ whole genome shotgun (WGS) entry which is preliminary data.</text>
</comment>
<dbReference type="SUPFAM" id="SSF56935">
    <property type="entry name" value="Porins"/>
    <property type="match status" value="1"/>
</dbReference>
<name>A0ABS3Q7P7_9GAMM</name>
<dbReference type="RefSeq" id="WP_208150977.1">
    <property type="nucleotide sequence ID" value="NZ_JAGETV010000038.1"/>
</dbReference>